<evidence type="ECO:0000313" key="2">
    <source>
        <dbReference type="EMBL" id="WFG40100.1"/>
    </source>
</evidence>
<protein>
    <submittedName>
        <fullName evidence="2">SCO1664 family protein</fullName>
    </submittedName>
</protein>
<dbReference type="RefSeq" id="WP_342825971.1">
    <property type="nucleotide sequence ID" value="NZ_CP046146.1"/>
</dbReference>
<evidence type="ECO:0000313" key="4">
    <source>
        <dbReference type="Proteomes" id="UP001321249"/>
    </source>
</evidence>
<proteinExistence type="predicted"/>
<gene>
    <name evidence="1" type="ORF">GKO46_10665</name>
    <name evidence="2" type="ORF">GKO48_10875</name>
</gene>
<dbReference type="NCBIfam" id="TIGR03843">
    <property type="entry name" value="SCO1664 family protein"/>
    <property type="match status" value="1"/>
</dbReference>
<sequence>MSHAEAGEILGRLANWPITGIGLHPGGSNYVFVVRLTDPEKYDATRAEDESYVVDESASIYGIYKPQAGERPLRDFPSGTLHNRERAAYLVSQKLGWPRIPPTVIRSGPHGEGSVQLFIDGAPIPEGEDEPENYFSLRDDRLDDFRDMAMFDVLVHNADRKGGSCILDEEGRLWAIDHGLTFNQMARRRTVMFEFNGSAYPEELLANVEALISDLEADSDLAKDLTQLLSVPEIGDLVTRGREMVALGHYPVLDPDINVPWPMV</sequence>
<dbReference type="EMBL" id="CP046147">
    <property type="protein sequence ID" value="WFG40100.1"/>
    <property type="molecule type" value="Genomic_DNA"/>
</dbReference>
<evidence type="ECO:0000313" key="3">
    <source>
        <dbReference type="Proteomes" id="UP001219901"/>
    </source>
</evidence>
<reference evidence="3 4" key="1">
    <citation type="submission" date="2019-11" db="EMBL/GenBank/DDBJ databases">
        <authorList>
            <person name="Cho J.-C."/>
        </authorList>
    </citation>
    <scope>NUCLEOTIDE SEQUENCE [LARGE SCALE GENOMIC DNA]</scope>
    <source>
        <strain evidence="2 3">JH1073</strain>
        <strain evidence="1 4">JH702</strain>
    </source>
</reference>
<dbReference type="EMBL" id="WMBE01000003">
    <property type="protein sequence ID" value="MDG0867526.1"/>
    <property type="molecule type" value="Genomic_DNA"/>
</dbReference>
<dbReference type="AlphaFoldDB" id="A0AAJ6CVK4"/>
<accession>A0AAJ6CVK4</accession>
<organism evidence="2 3">
    <name type="scientific">Candidatus Lucifugimonas marina</name>
    <dbReference type="NCBI Taxonomy" id="3038979"/>
    <lineage>
        <taxon>Bacteria</taxon>
        <taxon>Bacillati</taxon>
        <taxon>Chloroflexota</taxon>
        <taxon>Dehalococcoidia</taxon>
        <taxon>SAR202 cluster</taxon>
        <taxon>Candidatus Lucifugimonadales</taxon>
        <taxon>Candidatus Lucifugimonadaceae</taxon>
        <taxon>Candidatus Lucifugimonas</taxon>
    </lineage>
</organism>
<name>A0AAJ6CVK4_9CHLR</name>
<reference evidence="3" key="3">
    <citation type="submission" date="2023-06" db="EMBL/GenBank/DDBJ databases">
        <title>Pangenomics reveal diversification of enzyme families and niche specialization in globally abundant SAR202 bacteria.</title>
        <authorList>
            <person name="Saw J.H.W."/>
        </authorList>
    </citation>
    <scope>NUCLEOTIDE SEQUENCE [LARGE SCALE GENOMIC DNA]</scope>
    <source>
        <strain evidence="3">JH1073</strain>
    </source>
</reference>
<reference evidence="2" key="2">
    <citation type="journal article" date="2023" name="Nat. Commun.">
        <title>Cultivation of marine bacteria of the SAR202 clade.</title>
        <authorList>
            <person name="Lim Y."/>
            <person name="Seo J.H."/>
            <person name="Giovannoni S.J."/>
            <person name="Kang I."/>
            <person name="Cho J.C."/>
        </authorList>
    </citation>
    <scope>NUCLEOTIDE SEQUENCE</scope>
    <source>
        <strain evidence="2">JH1073</strain>
    </source>
</reference>
<evidence type="ECO:0000313" key="1">
    <source>
        <dbReference type="EMBL" id="MDG0867526.1"/>
    </source>
</evidence>
<keyword evidence="3" id="KW-1185">Reference proteome</keyword>
<dbReference type="InterPro" id="IPR022292">
    <property type="entry name" value="CHP03843"/>
</dbReference>
<dbReference type="Proteomes" id="UP001219901">
    <property type="component" value="Chromosome"/>
</dbReference>
<dbReference type="Proteomes" id="UP001321249">
    <property type="component" value="Unassembled WGS sequence"/>
</dbReference>